<gene>
    <name evidence="10" type="ORF">QBE54_01850</name>
</gene>
<keyword evidence="11" id="KW-1185">Reference proteome</keyword>
<evidence type="ECO:0000256" key="5">
    <source>
        <dbReference type="ARBA" id="ARBA00022801"/>
    </source>
</evidence>
<dbReference type="InterPro" id="IPR016195">
    <property type="entry name" value="Pol/histidinol_Pase-like"/>
</dbReference>
<dbReference type="Proteomes" id="UP001461341">
    <property type="component" value="Chromosome"/>
</dbReference>
<keyword evidence="4 8" id="KW-0028">Amino-acid biosynthesis</keyword>
<evidence type="ECO:0000259" key="9">
    <source>
        <dbReference type="Pfam" id="PF02811"/>
    </source>
</evidence>
<dbReference type="EMBL" id="CP121689">
    <property type="protein sequence ID" value="WZL76501.1"/>
    <property type="molecule type" value="Genomic_DNA"/>
</dbReference>
<evidence type="ECO:0000313" key="11">
    <source>
        <dbReference type="Proteomes" id="UP001461341"/>
    </source>
</evidence>
<evidence type="ECO:0000256" key="1">
    <source>
        <dbReference type="ARBA" id="ARBA00004970"/>
    </source>
</evidence>
<name>A0ABZ2YBX0_9BACT</name>
<keyword evidence="5 8" id="KW-0378">Hydrolase</keyword>
<evidence type="ECO:0000313" key="10">
    <source>
        <dbReference type="EMBL" id="WZL76501.1"/>
    </source>
</evidence>
<sequence length="268" mass="31059">MLCDYHIHTFRCGDAQGTYQEYVQRAIEVGLSEIGFSGHSPQYFLPPHRRKRIAAIPEEELSLYVEEVKKLKKLYQGTIEIRLGLEVDYIPGKEKALTDLLEGFDWDYLLLSVHFIDGWPFDNPRYIRFFERYPVDLVYKKYYRVLIEGMKTGLFDVVAHFDLPKKFGLFPTRPIPEEEEALAVCADMGMVLELNTAGWRKMVRDAYPSFPILKSAQRMGIKVCLGSDAHRPEDVGRDFDRARELLKKAGFEGLVAFSKRGFREYSLP</sequence>
<dbReference type="InterPro" id="IPR010140">
    <property type="entry name" value="Histidinol_P_phosphatase_HisJ"/>
</dbReference>
<proteinExistence type="inferred from homology"/>
<comment type="similarity">
    <text evidence="2 8">Belongs to the PHP hydrolase family. HisK subfamily.</text>
</comment>
<comment type="catalytic activity">
    <reaction evidence="7 8">
        <text>L-histidinol phosphate + H2O = L-histidinol + phosphate</text>
        <dbReference type="Rhea" id="RHEA:14465"/>
        <dbReference type="ChEBI" id="CHEBI:15377"/>
        <dbReference type="ChEBI" id="CHEBI:43474"/>
        <dbReference type="ChEBI" id="CHEBI:57699"/>
        <dbReference type="ChEBI" id="CHEBI:57980"/>
        <dbReference type="EC" id="3.1.3.15"/>
    </reaction>
</comment>
<evidence type="ECO:0000256" key="2">
    <source>
        <dbReference type="ARBA" id="ARBA00009152"/>
    </source>
</evidence>
<reference evidence="10 11" key="1">
    <citation type="submission" date="2023-03" db="EMBL/GenBank/DDBJ databases">
        <title>Novel Species.</title>
        <authorList>
            <person name="Ma S."/>
        </authorList>
    </citation>
    <scope>NUCLEOTIDE SEQUENCE [LARGE SCALE GENOMIC DNA]</scope>
    <source>
        <strain evidence="10 11">B11</strain>
    </source>
</reference>
<dbReference type="InterPro" id="IPR004013">
    <property type="entry name" value="PHP_dom"/>
</dbReference>
<keyword evidence="6 8" id="KW-0368">Histidine biosynthesis</keyword>
<evidence type="ECO:0000256" key="8">
    <source>
        <dbReference type="RuleBase" id="RU366003"/>
    </source>
</evidence>
<dbReference type="NCBIfam" id="NF005596">
    <property type="entry name" value="PRK07328.1"/>
    <property type="match status" value="1"/>
</dbReference>
<evidence type="ECO:0000256" key="3">
    <source>
        <dbReference type="ARBA" id="ARBA00013085"/>
    </source>
</evidence>
<evidence type="ECO:0000256" key="7">
    <source>
        <dbReference type="ARBA" id="ARBA00049158"/>
    </source>
</evidence>
<dbReference type="CDD" id="cd12110">
    <property type="entry name" value="PHP_HisPPase_Hisj_like"/>
    <property type="match status" value="1"/>
</dbReference>
<organism evidence="10 11">
    <name type="scientific">Thermatribacter velox</name>
    <dbReference type="NCBI Taxonomy" id="3039681"/>
    <lineage>
        <taxon>Bacteria</taxon>
        <taxon>Pseudomonadati</taxon>
        <taxon>Atribacterota</taxon>
        <taxon>Atribacteria</taxon>
        <taxon>Atribacterales</taxon>
        <taxon>Thermatribacteraceae</taxon>
        <taxon>Thermatribacter</taxon>
    </lineage>
</organism>
<dbReference type="NCBIfam" id="TIGR01856">
    <property type="entry name" value="hisJ_fam"/>
    <property type="match status" value="1"/>
</dbReference>
<dbReference type="EC" id="3.1.3.15" evidence="3 8"/>
<feature type="domain" description="PHP" evidence="9">
    <location>
        <begin position="4"/>
        <end position="197"/>
    </location>
</feature>
<dbReference type="Gene3D" id="3.20.20.140">
    <property type="entry name" value="Metal-dependent hydrolases"/>
    <property type="match status" value="1"/>
</dbReference>
<dbReference type="PANTHER" id="PTHR21039">
    <property type="entry name" value="HISTIDINOL PHOSPHATASE-RELATED"/>
    <property type="match status" value="1"/>
</dbReference>
<evidence type="ECO:0000256" key="6">
    <source>
        <dbReference type="ARBA" id="ARBA00023102"/>
    </source>
</evidence>
<dbReference type="Pfam" id="PF02811">
    <property type="entry name" value="PHP"/>
    <property type="match status" value="1"/>
</dbReference>
<dbReference type="SUPFAM" id="SSF89550">
    <property type="entry name" value="PHP domain-like"/>
    <property type="match status" value="1"/>
</dbReference>
<comment type="pathway">
    <text evidence="1 8">Amino-acid biosynthesis; L-histidine biosynthesis; L-histidine from 5-phospho-alpha-D-ribose 1-diphosphate: step 8/9.</text>
</comment>
<evidence type="ECO:0000256" key="4">
    <source>
        <dbReference type="ARBA" id="ARBA00022605"/>
    </source>
</evidence>
<dbReference type="PANTHER" id="PTHR21039:SF0">
    <property type="entry name" value="HISTIDINOL-PHOSPHATASE"/>
    <property type="match status" value="1"/>
</dbReference>
<dbReference type="RefSeq" id="WP_369018665.1">
    <property type="nucleotide sequence ID" value="NZ_CP121689.1"/>
</dbReference>
<protein>
    <recommendedName>
        <fullName evidence="3 8">Histidinol-phosphatase</fullName>
        <shortName evidence="8">HolPase</shortName>
        <ecNumber evidence="3 8">3.1.3.15</ecNumber>
    </recommendedName>
</protein>
<accession>A0ABZ2YBX0</accession>